<name>A0A8S0VSW1_CYCAE</name>
<feature type="signal peptide" evidence="1">
    <location>
        <begin position="1"/>
        <end position="18"/>
    </location>
</feature>
<dbReference type="Proteomes" id="UP000467700">
    <property type="component" value="Unassembled WGS sequence"/>
</dbReference>
<evidence type="ECO:0000313" key="4">
    <source>
        <dbReference type="Proteomes" id="UP000467700"/>
    </source>
</evidence>
<dbReference type="AlphaFoldDB" id="A0A8S0VSW1"/>
<gene>
    <name evidence="3" type="ORF">AAE3_LOCUS10100</name>
</gene>
<accession>A0A8S0VSW1</accession>
<keyword evidence="1" id="KW-0732">Signal</keyword>
<feature type="domain" description="Protein CPL1-like" evidence="2">
    <location>
        <begin position="187"/>
        <end position="222"/>
    </location>
</feature>
<dbReference type="InterPro" id="IPR038955">
    <property type="entry name" value="PriA/CPL1_fungi"/>
</dbReference>
<dbReference type="PANTHER" id="PTHR35192:SF2">
    <property type="entry name" value="APPLE DOMAIN-CONTAINING PROTEIN"/>
    <property type="match status" value="1"/>
</dbReference>
<organism evidence="3 4">
    <name type="scientific">Cyclocybe aegerita</name>
    <name type="common">Black poplar mushroom</name>
    <name type="synonym">Agrocybe aegerita</name>
    <dbReference type="NCBI Taxonomy" id="1973307"/>
    <lineage>
        <taxon>Eukaryota</taxon>
        <taxon>Fungi</taxon>
        <taxon>Dikarya</taxon>
        <taxon>Basidiomycota</taxon>
        <taxon>Agaricomycotina</taxon>
        <taxon>Agaricomycetes</taxon>
        <taxon>Agaricomycetidae</taxon>
        <taxon>Agaricales</taxon>
        <taxon>Agaricineae</taxon>
        <taxon>Bolbitiaceae</taxon>
        <taxon>Cyclocybe</taxon>
    </lineage>
</organism>
<feature type="chain" id="PRO_5035827944" description="Protein CPL1-like domain-containing protein" evidence="1">
    <location>
        <begin position="19"/>
        <end position="241"/>
    </location>
</feature>
<dbReference type="OrthoDB" id="439917at2759"/>
<comment type="caution">
    <text evidence="3">The sequence shown here is derived from an EMBL/GenBank/DDBJ whole genome shotgun (WGS) entry which is preliminary data.</text>
</comment>
<evidence type="ECO:0000256" key="1">
    <source>
        <dbReference type="SAM" id="SignalP"/>
    </source>
</evidence>
<evidence type="ECO:0000259" key="2">
    <source>
        <dbReference type="Pfam" id="PF21671"/>
    </source>
</evidence>
<reference evidence="3 4" key="1">
    <citation type="submission" date="2020-01" db="EMBL/GenBank/DDBJ databases">
        <authorList>
            <person name="Gupta K D."/>
        </authorList>
    </citation>
    <scope>NUCLEOTIDE SEQUENCE [LARGE SCALE GENOMIC DNA]</scope>
</reference>
<dbReference type="PANTHER" id="PTHR35192">
    <property type="entry name" value="PROTEIN, PUTATIVE-RELATED"/>
    <property type="match status" value="1"/>
</dbReference>
<dbReference type="EMBL" id="CACVBS010000063">
    <property type="protein sequence ID" value="CAA7267839.1"/>
    <property type="molecule type" value="Genomic_DNA"/>
</dbReference>
<sequence>MRYSPAVGLVLAVVQAKASLLFERADTCANVVNSPFKVLLSGNTVTIGLINTCICHSGVPNFLSTNIVAIAAVSVAGSPAATAAVLSLIATSNPRTCTYPAHAAGSCKAGNPCSFSCWDGFTPSPATNPTTCACEAPNTVCDGICTSQACPSGHLMVGKRGLSAVHLRCPYGQAACAVPGRGSKSSWECVDTQNDLESCELVADGVDCTAIRRVSDVSCIRERAKKVDYLRTQDGHRSLLN</sequence>
<proteinExistence type="predicted"/>
<evidence type="ECO:0000313" key="3">
    <source>
        <dbReference type="EMBL" id="CAA7267839.1"/>
    </source>
</evidence>
<dbReference type="InterPro" id="IPR048661">
    <property type="entry name" value="CPL1-like"/>
</dbReference>
<keyword evidence="4" id="KW-1185">Reference proteome</keyword>
<dbReference type="Pfam" id="PF21671">
    <property type="entry name" value="CPL1-like"/>
    <property type="match status" value="1"/>
</dbReference>
<protein>
    <recommendedName>
        <fullName evidence="2">Protein CPL1-like domain-containing protein</fullName>
    </recommendedName>
</protein>